<dbReference type="InterPro" id="IPR020846">
    <property type="entry name" value="MFS_dom"/>
</dbReference>
<evidence type="ECO:0000256" key="5">
    <source>
        <dbReference type="ARBA" id="ARBA00023136"/>
    </source>
</evidence>
<evidence type="ECO:0000259" key="7">
    <source>
        <dbReference type="PROSITE" id="PS50850"/>
    </source>
</evidence>
<evidence type="ECO:0000256" key="6">
    <source>
        <dbReference type="SAM" id="Phobius"/>
    </source>
</evidence>
<sequence length="411" mass="42863">MNDRSPNLAPAPLEETTLRQWLSVFAVAISAFAFVTSEFLPVGLLTEIARDLGVTPGTAGLMVTTPGVMAAIFAPGLMMFAGRMDRRQVFLLLTAMLLASNIVSALATNFAFMLVGRAMLGAALGGFWTLATAAAGRLVHTSDAPRATAIILTGVTFATVIGVPLGTFIAGFASWRMSFFVTGGLVALALVAQALLVPTLPSAAALRLADFATLLRRPDVRLSMLMVALVFGAHFSTYTFIAPLLQQDFSMSAITLLLLAFGVIGFFSNALTSAVVATRLKSAVATMTALLLCALSAMILLDHVRIGEIAAMLMWGVAFGAIPLCFSVWIQRGTADLAEAGSAMFVSVIQVAIALGSSVGGAIVDRAGIRADLVLGCALAVFGLVTLQRLAAMERPARVAALECECSPSLD</sequence>
<evidence type="ECO:0000256" key="3">
    <source>
        <dbReference type="ARBA" id="ARBA00022692"/>
    </source>
</evidence>
<feature type="transmembrane region" description="Helical" evidence="6">
    <location>
        <begin position="179"/>
        <end position="201"/>
    </location>
</feature>
<evidence type="ECO:0000256" key="1">
    <source>
        <dbReference type="ARBA" id="ARBA00004651"/>
    </source>
</evidence>
<evidence type="ECO:0000256" key="2">
    <source>
        <dbReference type="ARBA" id="ARBA00022475"/>
    </source>
</evidence>
<dbReference type="GO" id="GO:0022857">
    <property type="term" value="F:transmembrane transporter activity"/>
    <property type="evidence" value="ECO:0007669"/>
    <property type="project" value="InterPro"/>
</dbReference>
<dbReference type="Gene3D" id="1.20.1250.20">
    <property type="entry name" value="MFS general substrate transporter like domains"/>
    <property type="match status" value="1"/>
</dbReference>
<dbReference type="Pfam" id="PF07690">
    <property type="entry name" value="MFS_1"/>
    <property type="match status" value="1"/>
</dbReference>
<dbReference type="InterPro" id="IPR050189">
    <property type="entry name" value="MFS_Efflux_Transporters"/>
</dbReference>
<evidence type="ECO:0000313" key="9">
    <source>
        <dbReference type="Proteomes" id="UP000295606"/>
    </source>
</evidence>
<keyword evidence="3 6" id="KW-0812">Transmembrane</keyword>
<organism evidence="8 9">
    <name type="scientific">Paraburkholderia guartelaensis</name>
    <dbReference type="NCBI Taxonomy" id="2546446"/>
    <lineage>
        <taxon>Bacteria</taxon>
        <taxon>Pseudomonadati</taxon>
        <taxon>Pseudomonadota</taxon>
        <taxon>Betaproteobacteria</taxon>
        <taxon>Burkholderiales</taxon>
        <taxon>Burkholderiaceae</taxon>
        <taxon>Paraburkholderia</taxon>
    </lineage>
</organism>
<name>A0A4R5LET6_9BURK</name>
<dbReference type="InterPro" id="IPR011701">
    <property type="entry name" value="MFS"/>
</dbReference>
<feature type="transmembrane region" description="Helical" evidence="6">
    <location>
        <begin position="89"/>
        <end position="112"/>
    </location>
</feature>
<feature type="transmembrane region" description="Helical" evidence="6">
    <location>
        <begin position="342"/>
        <end position="363"/>
    </location>
</feature>
<dbReference type="PROSITE" id="PS50850">
    <property type="entry name" value="MFS"/>
    <property type="match status" value="1"/>
</dbReference>
<keyword evidence="4 6" id="KW-1133">Transmembrane helix</keyword>
<feature type="transmembrane region" description="Helical" evidence="6">
    <location>
        <begin position="151"/>
        <end position="173"/>
    </location>
</feature>
<feature type="domain" description="Major facilitator superfamily (MFS) profile" evidence="7">
    <location>
        <begin position="23"/>
        <end position="395"/>
    </location>
</feature>
<feature type="transmembrane region" description="Helical" evidence="6">
    <location>
        <begin position="60"/>
        <end position="82"/>
    </location>
</feature>
<feature type="transmembrane region" description="Helical" evidence="6">
    <location>
        <begin position="222"/>
        <end position="245"/>
    </location>
</feature>
<feature type="transmembrane region" description="Helical" evidence="6">
    <location>
        <begin position="118"/>
        <end position="139"/>
    </location>
</feature>
<dbReference type="OrthoDB" id="9812189at2"/>
<proteinExistence type="predicted"/>
<evidence type="ECO:0000313" key="8">
    <source>
        <dbReference type="EMBL" id="TDG07014.1"/>
    </source>
</evidence>
<dbReference type="PANTHER" id="PTHR43124">
    <property type="entry name" value="PURINE EFFLUX PUMP PBUE"/>
    <property type="match status" value="1"/>
</dbReference>
<evidence type="ECO:0000256" key="4">
    <source>
        <dbReference type="ARBA" id="ARBA00022989"/>
    </source>
</evidence>
<comment type="subcellular location">
    <subcellularLocation>
        <location evidence="1">Cell membrane</location>
        <topology evidence="1">Multi-pass membrane protein</topology>
    </subcellularLocation>
</comment>
<dbReference type="PANTHER" id="PTHR43124:SF3">
    <property type="entry name" value="CHLORAMPHENICOL EFFLUX PUMP RV0191"/>
    <property type="match status" value="1"/>
</dbReference>
<gene>
    <name evidence="8" type="ORF">E1N52_17350</name>
</gene>
<feature type="transmembrane region" description="Helical" evidence="6">
    <location>
        <begin position="21"/>
        <end position="40"/>
    </location>
</feature>
<feature type="transmembrane region" description="Helical" evidence="6">
    <location>
        <begin position="283"/>
        <end position="303"/>
    </location>
</feature>
<comment type="caution">
    <text evidence="8">The sequence shown here is derived from an EMBL/GenBank/DDBJ whole genome shotgun (WGS) entry which is preliminary data.</text>
</comment>
<feature type="transmembrane region" description="Helical" evidence="6">
    <location>
        <begin position="309"/>
        <end position="330"/>
    </location>
</feature>
<dbReference type="InterPro" id="IPR036259">
    <property type="entry name" value="MFS_trans_sf"/>
</dbReference>
<protein>
    <submittedName>
        <fullName evidence="8">MFS transporter</fullName>
    </submittedName>
</protein>
<accession>A0A4R5LET6</accession>
<feature type="transmembrane region" description="Helical" evidence="6">
    <location>
        <begin position="251"/>
        <end position="271"/>
    </location>
</feature>
<dbReference type="SUPFAM" id="SSF103473">
    <property type="entry name" value="MFS general substrate transporter"/>
    <property type="match status" value="1"/>
</dbReference>
<dbReference type="AlphaFoldDB" id="A0A4R5LET6"/>
<dbReference type="GO" id="GO:0005886">
    <property type="term" value="C:plasma membrane"/>
    <property type="evidence" value="ECO:0007669"/>
    <property type="project" value="UniProtKB-SubCell"/>
</dbReference>
<keyword evidence="5 6" id="KW-0472">Membrane</keyword>
<dbReference type="RefSeq" id="WP_133183986.1">
    <property type="nucleotide sequence ID" value="NZ_SMOD01000012.1"/>
</dbReference>
<reference evidence="8 9" key="1">
    <citation type="submission" date="2019-03" db="EMBL/GenBank/DDBJ databases">
        <title>Paraburkholderia sp. isolated from native Mimosa gymnas in Guartela State Park, Brazil.</title>
        <authorList>
            <person name="Paulitsch F."/>
            <person name="Hungria M."/>
            <person name="Delamuta J.R.M."/>
            <person name="Ribeiro R.A."/>
            <person name="Dall'Agnol R."/>
            <person name="Silva J.S.B."/>
        </authorList>
    </citation>
    <scope>NUCLEOTIDE SEQUENCE [LARGE SCALE GENOMIC DNA]</scope>
    <source>
        <strain evidence="8 9">CNPSo 3008</strain>
    </source>
</reference>
<dbReference type="EMBL" id="SMOD01000012">
    <property type="protein sequence ID" value="TDG07014.1"/>
    <property type="molecule type" value="Genomic_DNA"/>
</dbReference>
<dbReference type="CDD" id="cd17324">
    <property type="entry name" value="MFS_NepI_like"/>
    <property type="match status" value="1"/>
</dbReference>
<feature type="transmembrane region" description="Helical" evidence="6">
    <location>
        <begin position="369"/>
        <end position="387"/>
    </location>
</feature>
<keyword evidence="2" id="KW-1003">Cell membrane</keyword>
<dbReference type="Proteomes" id="UP000295606">
    <property type="component" value="Unassembled WGS sequence"/>
</dbReference>